<organism evidence="1">
    <name type="scientific">Anguilla anguilla</name>
    <name type="common">European freshwater eel</name>
    <name type="synonym">Muraena anguilla</name>
    <dbReference type="NCBI Taxonomy" id="7936"/>
    <lineage>
        <taxon>Eukaryota</taxon>
        <taxon>Metazoa</taxon>
        <taxon>Chordata</taxon>
        <taxon>Craniata</taxon>
        <taxon>Vertebrata</taxon>
        <taxon>Euteleostomi</taxon>
        <taxon>Actinopterygii</taxon>
        <taxon>Neopterygii</taxon>
        <taxon>Teleostei</taxon>
        <taxon>Anguilliformes</taxon>
        <taxon>Anguillidae</taxon>
        <taxon>Anguilla</taxon>
    </lineage>
</organism>
<evidence type="ECO:0000313" key="1">
    <source>
        <dbReference type="EMBL" id="JAH29113.1"/>
    </source>
</evidence>
<proteinExistence type="predicted"/>
<dbReference type="EMBL" id="GBXM01079464">
    <property type="protein sequence ID" value="JAH29113.1"/>
    <property type="molecule type" value="Transcribed_RNA"/>
</dbReference>
<protein>
    <submittedName>
        <fullName evidence="1">Uncharacterized protein</fullName>
    </submittedName>
</protein>
<reference evidence="1" key="1">
    <citation type="submission" date="2014-11" db="EMBL/GenBank/DDBJ databases">
        <authorList>
            <person name="Amaro Gonzalez C."/>
        </authorList>
    </citation>
    <scope>NUCLEOTIDE SEQUENCE</scope>
</reference>
<sequence length="70" mass="8053">MFHPLPVHFLLSKHLPIKGRSHAEHALHPLMNLPIPVPSVHESLPSHLQLSQTERTHYTFRPSQKPPFVL</sequence>
<accession>A0A0E9RL86</accession>
<name>A0A0E9RL86_ANGAN</name>
<reference evidence="1" key="2">
    <citation type="journal article" date="2015" name="Fish Shellfish Immunol.">
        <title>Early steps in the European eel (Anguilla anguilla)-Vibrio vulnificus interaction in the gills: Role of the RtxA13 toxin.</title>
        <authorList>
            <person name="Callol A."/>
            <person name="Pajuelo D."/>
            <person name="Ebbesson L."/>
            <person name="Teles M."/>
            <person name="MacKenzie S."/>
            <person name="Amaro C."/>
        </authorList>
    </citation>
    <scope>NUCLEOTIDE SEQUENCE</scope>
</reference>
<dbReference type="AlphaFoldDB" id="A0A0E9RL86"/>